<dbReference type="Proteomes" id="UP000321379">
    <property type="component" value="Unassembled WGS sequence"/>
</dbReference>
<dbReference type="RefSeq" id="WP_147781805.1">
    <property type="nucleotide sequence ID" value="NZ_VRMG01000002.1"/>
</dbReference>
<evidence type="ECO:0000313" key="1">
    <source>
        <dbReference type="EMBL" id="TXN32710.1"/>
    </source>
</evidence>
<dbReference type="InterPro" id="IPR011200">
    <property type="entry name" value="UCP012608"/>
</dbReference>
<accession>A0A5C8UXA7</accession>
<organism evidence="1 2">
    <name type="scientific">Lacisediminihabitans profunda</name>
    <dbReference type="NCBI Taxonomy" id="2594790"/>
    <lineage>
        <taxon>Bacteria</taxon>
        <taxon>Bacillati</taxon>
        <taxon>Actinomycetota</taxon>
        <taxon>Actinomycetes</taxon>
        <taxon>Micrococcales</taxon>
        <taxon>Microbacteriaceae</taxon>
        <taxon>Lacisediminihabitans</taxon>
    </lineage>
</organism>
<sequence length="333" mass="35867">MRDTASWYRTFGEVEARGQSAIYEEWALAVSDDAPVIALIDELPLQKRQPNLVFACSRLLGAPEGPYPGFRDWLVRHWPSVAAETEHRSTQTNEARRCASLLPALAMIPGPLALLEVGASAGLCLYPDRYSYRYDGGEPLHPSDGPSTVLLECATNGLVPVPTRLPEIVWRAGIDLAPLDVSDPADTLWLETLVWPEQHERRDRLRAAIAIARLDPPRLVRGDAIDALPALAAEAPAGATLVVVASAVLVYLPAAERMRFVETVRGLGVDWVSLEGVGGLPSVQAAIPPDGGPPGRFVLALNERPLAWTGPHGQSLDWFAGESPAAIDAGPPR</sequence>
<reference evidence="1 2" key="1">
    <citation type="submission" date="2019-08" db="EMBL/GenBank/DDBJ databases">
        <title>Bacterial whole genome sequence for Glaciihabitans sp. CHu50b-6-2.</title>
        <authorList>
            <person name="Jin L."/>
        </authorList>
    </citation>
    <scope>NUCLEOTIDE SEQUENCE [LARGE SCALE GENOMIC DNA]</scope>
    <source>
        <strain evidence="1 2">CHu50b-6-2</strain>
    </source>
</reference>
<comment type="caution">
    <text evidence="1">The sequence shown here is derived from an EMBL/GenBank/DDBJ whole genome shotgun (WGS) entry which is preliminary data.</text>
</comment>
<evidence type="ECO:0000313" key="2">
    <source>
        <dbReference type="Proteomes" id="UP000321379"/>
    </source>
</evidence>
<proteinExistence type="predicted"/>
<gene>
    <name evidence="1" type="ORF">FVP33_01150</name>
</gene>
<protein>
    <submittedName>
        <fullName evidence="1">DUF2332 domain-containing protein</fullName>
    </submittedName>
</protein>
<name>A0A5C8UXA7_9MICO</name>
<dbReference type="AlphaFoldDB" id="A0A5C8UXA7"/>
<keyword evidence="2" id="KW-1185">Reference proteome</keyword>
<dbReference type="Pfam" id="PF10094">
    <property type="entry name" value="DUF2332"/>
    <property type="match status" value="1"/>
</dbReference>
<dbReference type="EMBL" id="VRMG01000002">
    <property type="protein sequence ID" value="TXN32710.1"/>
    <property type="molecule type" value="Genomic_DNA"/>
</dbReference>